<dbReference type="SUPFAM" id="SSF56925">
    <property type="entry name" value="OMPA-like"/>
    <property type="match status" value="1"/>
</dbReference>
<dbReference type="Gene3D" id="2.40.160.20">
    <property type="match status" value="1"/>
</dbReference>
<accession>A0A1H9JHM2</accession>
<dbReference type="InterPro" id="IPR011250">
    <property type="entry name" value="OMP/PagP_B-barrel"/>
</dbReference>
<dbReference type="AlphaFoldDB" id="A0A1H9JHM2"/>
<dbReference type="RefSeq" id="WP_090170085.1">
    <property type="nucleotide sequence ID" value="NZ_FOFB01000017.1"/>
</dbReference>
<evidence type="ECO:0008006" key="3">
    <source>
        <dbReference type="Google" id="ProtNLM"/>
    </source>
</evidence>
<dbReference type="InParanoid" id="A0A1H9JHM2"/>
<dbReference type="STRING" id="478744.SAMN05444359_11763"/>
<name>A0A1H9JHM2_9BACT</name>
<organism evidence="1 2">
    <name type="scientific">Neolewinella agarilytica</name>
    <dbReference type="NCBI Taxonomy" id="478744"/>
    <lineage>
        <taxon>Bacteria</taxon>
        <taxon>Pseudomonadati</taxon>
        <taxon>Bacteroidota</taxon>
        <taxon>Saprospiria</taxon>
        <taxon>Saprospirales</taxon>
        <taxon>Lewinellaceae</taxon>
        <taxon>Neolewinella</taxon>
    </lineage>
</organism>
<keyword evidence="2" id="KW-1185">Reference proteome</keyword>
<evidence type="ECO:0000313" key="2">
    <source>
        <dbReference type="Proteomes" id="UP000199021"/>
    </source>
</evidence>
<proteinExistence type="predicted"/>
<reference evidence="2" key="1">
    <citation type="submission" date="2016-10" db="EMBL/GenBank/DDBJ databases">
        <authorList>
            <person name="Varghese N."/>
            <person name="Submissions S."/>
        </authorList>
    </citation>
    <scope>NUCLEOTIDE SEQUENCE [LARGE SCALE GENOMIC DNA]</scope>
    <source>
        <strain evidence="2">DSM 24740</strain>
    </source>
</reference>
<dbReference type="OrthoDB" id="1493281at2"/>
<sequence>MRLSLLLAFLFPLCLAGQCYGSFEVFSGGGISGTSQELTSEAFSSGPVSVFRFGFGASFLVGHRLLLRTGLQFNQYGETATLHTQALLWGTQHDGDGGFNGDITSGEDFGEIKTDIRHLYAEGMLALRYEFETYSPWRPFVEGGFILGKYGSTLSRDKSGTEPSTTRKVDDFRSLSPIGRFGVGVNYNFNEHVGVYGQPVLQCHLTSINDRDLWRMQPWQLTMELGVRVFMDPR</sequence>
<gene>
    <name evidence="1" type="ORF">SAMN05444359_11763</name>
</gene>
<protein>
    <recommendedName>
        <fullName evidence="3">Outer membrane protein beta-barrel domain-containing protein</fullName>
    </recommendedName>
</protein>
<dbReference type="EMBL" id="FOFB01000017">
    <property type="protein sequence ID" value="SEQ86045.1"/>
    <property type="molecule type" value="Genomic_DNA"/>
</dbReference>
<dbReference type="Proteomes" id="UP000199021">
    <property type="component" value="Unassembled WGS sequence"/>
</dbReference>
<evidence type="ECO:0000313" key="1">
    <source>
        <dbReference type="EMBL" id="SEQ86045.1"/>
    </source>
</evidence>